<dbReference type="GO" id="GO:0001732">
    <property type="term" value="P:formation of cytoplasmic translation initiation complex"/>
    <property type="evidence" value="ECO:0007669"/>
    <property type="project" value="UniProtKB-UniRule"/>
</dbReference>
<dbReference type="GO" id="GO:0003743">
    <property type="term" value="F:translation initiation factor activity"/>
    <property type="evidence" value="ECO:0007669"/>
    <property type="project" value="UniProtKB-UniRule"/>
</dbReference>
<keyword evidence="5 7" id="KW-0648">Protein biosynthesis</keyword>
<dbReference type="PROSITE" id="PS50294">
    <property type="entry name" value="WD_REPEATS_REGION"/>
    <property type="match status" value="2"/>
</dbReference>
<dbReference type="Pfam" id="PF00400">
    <property type="entry name" value="WD40"/>
    <property type="match status" value="1"/>
</dbReference>
<dbReference type="EMBL" id="MCFD01000002">
    <property type="protein sequence ID" value="ORX73265.1"/>
    <property type="molecule type" value="Genomic_DNA"/>
</dbReference>
<proteinExistence type="inferred from homology"/>
<feature type="repeat" description="WD" evidence="8">
    <location>
        <begin position="48"/>
        <end position="89"/>
    </location>
</feature>
<gene>
    <name evidence="7" type="primary">TIF34</name>
    <name evidence="9" type="ORF">DL89DRAFT_255372</name>
</gene>
<reference evidence="9 10" key="1">
    <citation type="submission" date="2016-07" db="EMBL/GenBank/DDBJ databases">
        <title>Pervasive Adenine N6-methylation of Active Genes in Fungi.</title>
        <authorList>
            <consortium name="DOE Joint Genome Institute"/>
            <person name="Mondo S.J."/>
            <person name="Dannebaum R.O."/>
            <person name="Kuo R.C."/>
            <person name="Labutti K."/>
            <person name="Haridas S."/>
            <person name="Kuo A."/>
            <person name="Salamov A."/>
            <person name="Ahrendt S.R."/>
            <person name="Lipzen A."/>
            <person name="Sullivan W."/>
            <person name="Andreopoulos W.B."/>
            <person name="Clum A."/>
            <person name="Lindquist E."/>
            <person name="Daum C."/>
            <person name="Ramamoorthy G.K."/>
            <person name="Gryganskyi A."/>
            <person name="Culley D."/>
            <person name="Magnuson J.K."/>
            <person name="James T.Y."/>
            <person name="O'Malley M.A."/>
            <person name="Stajich J.E."/>
            <person name="Spatafora J.W."/>
            <person name="Visel A."/>
            <person name="Grigoriev I.V."/>
        </authorList>
    </citation>
    <scope>NUCLEOTIDE SEQUENCE [LARGE SCALE GENOMIC DNA]</scope>
    <source>
        <strain evidence="9 10">ATCC 12442</strain>
    </source>
</reference>
<comment type="subunit">
    <text evidence="7">Component of the eukaryotic translation initiation factor 3 (eIF-3) complex.</text>
</comment>
<protein>
    <recommendedName>
        <fullName evidence="7">Eukaryotic translation initiation factor 3 subunit I</fullName>
        <shortName evidence="7">eIF3i</shortName>
    </recommendedName>
    <alternativeName>
        <fullName evidence="7">Eukaryotic translation initiation factor 3 39 kDa subunit homolog</fullName>
        <shortName evidence="7">eIF-3 39 kDa subunit homolog</shortName>
    </alternativeName>
</protein>
<comment type="similarity">
    <text evidence="6">Belongs to the WD repeat STRAP family.</text>
</comment>
<keyword evidence="2 7" id="KW-0396">Initiation factor</keyword>
<dbReference type="InterPro" id="IPR001680">
    <property type="entry name" value="WD40_rpt"/>
</dbReference>
<dbReference type="STRING" id="61395.A0A1Y1WIS1"/>
<evidence type="ECO:0000256" key="4">
    <source>
        <dbReference type="ARBA" id="ARBA00022737"/>
    </source>
</evidence>
<keyword evidence="10" id="KW-1185">Reference proteome</keyword>
<keyword evidence="3 8" id="KW-0853">WD repeat</keyword>
<evidence type="ECO:0000313" key="10">
    <source>
        <dbReference type="Proteomes" id="UP000193922"/>
    </source>
</evidence>
<evidence type="ECO:0000256" key="1">
    <source>
        <dbReference type="ARBA" id="ARBA00022490"/>
    </source>
</evidence>
<dbReference type="Pfam" id="PF24805">
    <property type="entry name" value="EIF3I"/>
    <property type="match status" value="1"/>
</dbReference>
<dbReference type="GO" id="GO:0071541">
    <property type="term" value="C:eukaryotic translation initiation factor 3 complex, eIF3m"/>
    <property type="evidence" value="ECO:0007669"/>
    <property type="project" value="TreeGrafter"/>
</dbReference>
<feature type="repeat" description="WD" evidence="8">
    <location>
        <begin position="258"/>
        <end position="288"/>
    </location>
</feature>
<evidence type="ECO:0000313" key="9">
    <source>
        <dbReference type="EMBL" id="ORX73265.1"/>
    </source>
</evidence>
<comment type="subcellular location">
    <subcellularLocation>
        <location evidence="7">Cytoplasm</location>
    </subcellularLocation>
</comment>
<dbReference type="GO" id="GO:0003723">
    <property type="term" value="F:RNA binding"/>
    <property type="evidence" value="ECO:0007669"/>
    <property type="project" value="TreeGrafter"/>
</dbReference>
<evidence type="ECO:0000256" key="6">
    <source>
        <dbReference type="ARBA" id="ARBA00038394"/>
    </source>
</evidence>
<dbReference type="InterPro" id="IPR015943">
    <property type="entry name" value="WD40/YVTN_repeat-like_dom_sf"/>
</dbReference>
<evidence type="ECO:0000256" key="2">
    <source>
        <dbReference type="ARBA" id="ARBA00022540"/>
    </source>
</evidence>
<keyword evidence="1 7" id="KW-0963">Cytoplasm</keyword>
<keyword evidence="4" id="KW-0677">Repeat</keyword>
<comment type="function">
    <text evidence="7">Component of the eukaryotic translation initiation factor 3 (eIF-3) complex, which is involved in protein synthesis of a specialized repertoire of mRNAs and, together with other initiation factors, stimulates binding of mRNA and methionyl-tRNAi to the 40S ribosome. The eIF-3 complex specifically targets and initiates translation of a subset of mRNAs involved in cell proliferation.</text>
</comment>
<feature type="repeat" description="WD" evidence="8">
    <location>
        <begin position="6"/>
        <end position="47"/>
    </location>
</feature>
<evidence type="ECO:0000256" key="3">
    <source>
        <dbReference type="ARBA" id="ARBA00022574"/>
    </source>
</evidence>
<dbReference type="GO" id="GO:0016282">
    <property type="term" value="C:eukaryotic 43S preinitiation complex"/>
    <property type="evidence" value="ECO:0007669"/>
    <property type="project" value="UniProtKB-UniRule"/>
</dbReference>
<dbReference type="OrthoDB" id="24966at2759"/>
<evidence type="ECO:0000256" key="8">
    <source>
        <dbReference type="PROSITE-ProRule" id="PRU00221"/>
    </source>
</evidence>
<dbReference type="InterPro" id="IPR027525">
    <property type="entry name" value="eIF3i"/>
</dbReference>
<name>A0A1Y1WIS1_9FUNG</name>
<dbReference type="HAMAP" id="MF_03008">
    <property type="entry name" value="eIF3i"/>
    <property type="match status" value="1"/>
</dbReference>
<dbReference type="Gene3D" id="2.130.10.10">
    <property type="entry name" value="YVTN repeat-like/Quinoprotein amine dehydrogenase"/>
    <property type="match status" value="1"/>
</dbReference>
<dbReference type="PANTHER" id="PTHR19877:SF1">
    <property type="entry name" value="EUKARYOTIC TRANSLATION INITIATION FACTOR 3 SUBUNIT I"/>
    <property type="match status" value="1"/>
</dbReference>
<dbReference type="SMART" id="SM00320">
    <property type="entry name" value="WD40"/>
    <property type="match status" value="5"/>
</dbReference>
<dbReference type="SUPFAM" id="SSF50978">
    <property type="entry name" value="WD40 repeat-like"/>
    <property type="match status" value="1"/>
</dbReference>
<dbReference type="InterPro" id="IPR036322">
    <property type="entry name" value="WD40_repeat_dom_sf"/>
</dbReference>
<dbReference type="PANTHER" id="PTHR19877">
    <property type="entry name" value="EUKARYOTIC TRANSLATION INITIATION FACTOR 3 SUBUNIT I"/>
    <property type="match status" value="1"/>
</dbReference>
<dbReference type="GO" id="GO:0033290">
    <property type="term" value="C:eukaryotic 48S preinitiation complex"/>
    <property type="evidence" value="ECO:0007669"/>
    <property type="project" value="UniProtKB-UniRule"/>
</dbReference>
<comment type="similarity">
    <text evidence="7">Belongs to the eIF-3 subunit I family.</text>
</comment>
<dbReference type="Proteomes" id="UP000193922">
    <property type="component" value="Unassembled WGS sequence"/>
</dbReference>
<evidence type="ECO:0000256" key="5">
    <source>
        <dbReference type="ARBA" id="ARBA00022917"/>
    </source>
</evidence>
<evidence type="ECO:0000256" key="7">
    <source>
        <dbReference type="HAMAP-Rule" id="MF_03008"/>
    </source>
</evidence>
<dbReference type="PROSITE" id="PS50082">
    <property type="entry name" value="WD_REPEATS_2"/>
    <property type="match status" value="3"/>
</dbReference>
<comment type="caution">
    <text evidence="9">The sequence shown here is derived from an EMBL/GenBank/DDBJ whole genome shotgun (WGS) entry which is preliminary data.</text>
</comment>
<dbReference type="AlphaFoldDB" id="A0A1Y1WIS1"/>
<accession>A0A1Y1WIS1</accession>
<sequence length="302" mass="33982">MRPILLQGHTRPLTQVKYNQDGDLLLTVAKDNTANLWYSHNGERVGTYAGHQGALWSIDINKPSTLVVTGSADNTARLWHAETGKVLHIWELPTAVKRVEFSHDDRYILMVTEERMGHKSGIYVFEIDESSPVQSNEPVVVLRPTPSKATVAAWSHLDKYIVAGHEDGSISLFEWKYEEVSRRTKAHDDTITDLQMSKDGTCTRLTLASTRRLFTPTQDLVILGGGQAASEVTTTSSRQGKFESRFYHKIFEDEVGRAKGHFGPINTLAVQPDGKAFASGGEDGYVRVHFFDPDYFRFKYDY</sequence>
<organism evidence="9 10">
    <name type="scientific">Linderina pennispora</name>
    <dbReference type="NCBI Taxonomy" id="61395"/>
    <lineage>
        <taxon>Eukaryota</taxon>
        <taxon>Fungi</taxon>
        <taxon>Fungi incertae sedis</taxon>
        <taxon>Zoopagomycota</taxon>
        <taxon>Kickxellomycotina</taxon>
        <taxon>Kickxellomycetes</taxon>
        <taxon>Kickxellales</taxon>
        <taxon>Kickxellaceae</taxon>
        <taxon>Linderina</taxon>
    </lineage>
</organism>